<name>A0A8D8CIW6_CULPI</name>
<evidence type="ECO:0000256" key="1">
    <source>
        <dbReference type="PROSITE-ProRule" id="PRU00042"/>
    </source>
</evidence>
<sequence>MNVKVLSNQNNTYSKCLAHEISSKFCSLRFSSSNLVIVAGLRWAFPLKMSAPANRKNVPAAHTPVTTGFRCEFCHGLFAKQYLLKIHQHKLHGLPRTAEEAPPVVTPLPLPQLPMPSITTLVLPAIDTAAMAVVKARGEIPFAVLHIANEIPLIVRVLEQGPVSVLKAAENSDFRESQRGSPVGTSVPIAMVASIYQKFTEDGKVYYVIRGPGLRNLPAMPERVADLSANAEPEVPEGVLQESLGGGNIYKTLTQINCEHIEILPPKASQRATATRSSSSSSLKRKNPNRNGPKVAAKKPVTSTPKKPKVITLVDDLKWQQNQNVPPNRANYQNIGTGPLLSPVRRRVEVLEQQPAEDPLADLNFHDLIQVDDDGLLPNVMNDFPGGFL</sequence>
<keyword evidence="1" id="KW-0863">Zinc-finger</keyword>
<dbReference type="PROSITE" id="PS50157">
    <property type="entry name" value="ZINC_FINGER_C2H2_2"/>
    <property type="match status" value="1"/>
</dbReference>
<feature type="domain" description="C2H2-type" evidence="3">
    <location>
        <begin position="69"/>
        <end position="97"/>
    </location>
</feature>
<dbReference type="AlphaFoldDB" id="A0A8D8CIW6"/>
<organism evidence="4">
    <name type="scientific">Culex pipiens</name>
    <name type="common">House mosquito</name>
    <dbReference type="NCBI Taxonomy" id="7175"/>
    <lineage>
        <taxon>Eukaryota</taxon>
        <taxon>Metazoa</taxon>
        <taxon>Ecdysozoa</taxon>
        <taxon>Arthropoda</taxon>
        <taxon>Hexapoda</taxon>
        <taxon>Insecta</taxon>
        <taxon>Pterygota</taxon>
        <taxon>Neoptera</taxon>
        <taxon>Endopterygota</taxon>
        <taxon>Diptera</taxon>
        <taxon>Nematocera</taxon>
        <taxon>Culicoidea</taxon>
        <taxon>Culicidae</taxon>
        <taxon>Culicinae</taxon>
        <taxon>Culicini</taxon>
        <taxon>Culex</taxon>
        <taxon>Culex</taxon>
    </lineage>
</organism>
<evidence type="ECO:0000259" key="3">
    <source>
        <dbReference type="PROSITE" id="PS50157"/>
    </source>
</evidence>
<feature type="region of interest" description="Disordered" evidence="2">
    <location>
        <begin position="267"/>
        <end position="308"/>
    </location>
</feature>
<accession>A0A8D8CIW6</accession>
<dbReference type="EMBL" id="HBUE01120264">
    <property type="protein sequence ID" value="CAG6492130.1"/>
    <property type="molecule type" value="Transcribed_RNA"/>
</dbReference>
<keyword evidence="1" id="KW-0862">Zinc</keyword>
<reference evidence="4" key="1">
    <citation type="submission" date="2021-05" db="EMBL/GenBank/DDBJ databases">
        <authorList>
            <person name="Alioto T."/>
            <person name="Alioto T."/>
            <person name="Gomez Garrido J."/>
        </authorList>
    </citation>
    <scope>NUCLEOTIDE SEQUENCE</scope>
</reference>
<dbReference type="InterPro" id="IPR013087">
    <property type="entry name" value="Znf_C2H2_type"/>
</dbReference>
<evidence type="ECO:0000256" key="2">
    <source>
        <dbReference type="SAM" id="MobiDB-lite"/>
    </source>
</evidence>
<dbReference type="GO" id="GO:0008270">
    <property type="term" value="F:zinc ion binding"/>
    <property type="evidence" value="ECO:0007669"/>
    <property type="project" value="UniProtKB-KW"/>
</dbReference>
<protein>
    <submittedName>
        <fullName evidence="4">(northern house mosquito) hypothetical protein</fullName>
    </submittedName>
</protein>
<evidence type="ECO:0000313" key="4">
    <source>
        <dbReference type="EMBL" id="CAG6492130.1"/>
    </source>
</evidence>
<keyword evidence="1" id="KW-0479">Metal-binding</keyword>
<proteinExistence type="predicted"/>
<feature type="compositionally biased region" description="Low complexity" evidence="2">
    <location>
        <begin position="268"/>
        <end position="282"/>
    </location>
</feature>
<dbReference type="PROSITE" id="PS00028">
    <property type="entry name" value="ZINC_FINGER_C2H2_1"/>
    <property type="match status" value="1"/>
</dbReference>